<keyword evidence="1" id="KW-0812">Transmembrane</keyword>
<feature type="transmembrane region" description="Helical" evidence="1">
    <location>
        <begin position="66"/>
        <end position="84"/>
    </location>
</feature>
<accession>A0A162QAZ9</accession>
<evidence type="ECO:0000313" key="2">
    <source>
        <dbReference type="EMBL" id="KZS19526.1"/>
    </source>
</evidence>
<keyword evidence="3" id="KW-1185">Reference proteome</keyword>
<dbReference type="EMBL" id="LRGB01000359">
    <property type="protein sequence ID" value="KZS19526.1"/>
    <property type="molecule type" value="Genomic_DNA"/>
</dbReference>
<evidence type="ECO:0000313" key="3">
    <source>
        <dbReference type="Proteomes" id="UP000076858"/>
    </source>
</evidence>
<comment type="caution">
    <text evidence="2">The sequence shown here is derived from an EMBL/GenBank/DDBJ whole genome shotgun (WGS) entry which is preliminary data.</text>
</comment>
<sequence length="90" mass="10127">MTMRTTERKIISIFIANRIARSLFCCISYLCRKFCLSTHSPFSPVGLLANSLSTSAHRLCLSTRSLILPIFLFTSLIVEPLVVVSTNTFR</sequence>
<dbReference type="Proteomes" id="UP000076858">
    <property type="component" value="Unassembled WGS sequence"/>
</dbReference>
<evidence type="ECO:0000256" key="1">
    <source>
        <dbReference type="SAM" id="Phobius"/>
    </source>
</evidence>
<name>A0A162QAZ9_9CRUS</name>
<reference evidence="2 3" key="1">
    <citation type="submission" date="2016-03" db="EMBL/GenBank/DDBJ databases">
        <title>EvidentialGene: Evidence-directed Construction of Genes on Genomes.</title>
        <authorList>
            <person name="Gilbert D.G."/>
            <person name="Choi J.-H."/>
            <person name="Mockaitis K."/>
            <person name="Colbourne J."/>
            <person name="Pfrender M."/>
        </authorList>
    </citation>
    <scope>NUCLEOTIDE SEQUENCE [LARGE SCALE GENOMIC DNA]</scope>
    <source>
        <strain evidence="2 3">Xinb3</strain>
        <tissue evidence="2">Complete organism</tissue>
    </source>
</reference>
<protein>
    <submittedName>
        <fullName evidence="2">Uncharacterized protein</fullName>
    </submittedName>
</protein>
<dbReference type="AlphaFoldDB" id="A0A162QAZ9"/>
<proteinExistence type="predicted"/>
<organism evidence="2 3">
    <name type="scientific">Daphnia magna</name>
    <dbReference type="NCBI Taxonomy" id="35525"/>
    <lineage>
        <taxon>Eukaryota</taxon>
        <taxon>Metazoa</taxon>
        <taxon>Ecdysozoa</taxon>
        <taxon>Arthropoda</taxon>
        <taxon>Crustacea</taxon>
        <taxon>Branchiopoda</taxon>
        <taxon>Diplostraca</taxon>
        <taxon>Cladocera</taxon>
        <taxon>Anomopoda</taxon>
        <taxon>Daphniidae</taxon>
        <taxon>Daphnia</taxon>
    </lineage>
</organism>
<keyword evidence="1" id="KW-1133">Transmembrane helix</keyword>
<gene>
    <name evidence="2" type="ORF">APZ42_013981</name>
</gene>
<keyword evidence="1" id="KW-0472">Membrane</keyword>